<protein>
    <submittedName>
        <fullName evidence="1">Uncharacterized protein</fullName>
    </submittedName>
</protein>
<comment type="caution">
    <text evidence="1">The sequence shown here is derived from an EMBL/GenBank/DDBJ whole genome shotgun (WGS) entry which is preliminary data.</text>
</comment>
<sequence length="77" mass="9057">MFFPFNPFNGDIKSGAGRAFLPPRFFRHSWEWDGGRGNGRECRAKFTSRFPRPPLSEEWAKKGETYSPSFLPWVLFR</sequence>
<reference evidence="1 2" key="1">
    <citation type="submission" date="2018-03" db="EMBL/GenBank/DDBJ databases">
        <authorList>
            <person name="Keele B.F."/>
        </authorList>
    </citation>
    <scope>NUCLEOTIDE SEQUENCE [LARGE SCALE GENOMIC DNA]</scope>
    <source>
        <strain evidence="1">ZCTH4_d</strain>
    </source>
</reference>
<organism evidence="1 2">
    <name type="scientific">Caldibacillus debilis</name>
    <dbReference type="NCBI Taxonomy" id="301148"/>
    <lineage>
        <taxon>Bacteria</taxon>
        <taxon>Bacillati</taxon>
        <taxon>Bacillota</taxon>
        <taxon>Bacilli</taxon>
        <taxon>Bacillales</taxon>
        <taxon>Bacillaceae</taxon>
        <taxon>Caldibacillus</taxon>
    </lineage>
</organism>
<accession>A0A3E0K3U2</accession>
<evidence type="ECO:0000313" key="1">
    <source>
        <dbReference type="EMBL" id="REJ27881.1"/>
    </source>
</evidence>
<dbReference type="EMBL" id="QEWE01000019">
    <property type="protein sequence ID" value="REJ27881.1"/>
    <property type="molecule type" value="Genomic_DNA"/>
</dbReference>
<gene>
    <name evidence="1" type="ORF">C6P37_10545</name>
</gene>
<name>A0A3E0K3U2_9BACI</name>
<proteinExistence type="predicted"/>
<dbReference type="Proteomes" id="UP000257014">
    <property type="component" value="Unassembled WGS sequence"/>
</dbReference>
<dbReference type="AlphaFoldDB" id="A0A3E0K3U2"/>
<evidence type="ECO:0000313" key="2">
    <source>
        <dbReference type="Proteomes" id="UP000257014"/>
    </source>
</evidence>